<feature type="compositionally biased region" description="Low complexity" evidence="1">
    <location>
        <begin position="273"/>
        <end position="291"/>
    </location>
</feature>
<dbReference type="SUPFAM" id="SSF53474">
    <property type="entry name" value="alpha/beta-Hydrolases"/>
    <property type="match status" value="1"/>
</dbReference>
<sequence length="291" mass="31401">MTTRQREMLFAPTRQREVARCSPVGHRTRQVVLRSADGTRLCGWLMTPRVPGPHPAVVYFGGRSEEVSWVVRDAEHLFPGLQVLAVNHRGFGESQGIPGERELVDDGCACVDWLCAAGRVPDGSRIAIVGRSLGSGIAVQVAARRAVAAVVLVTPFDSVLAVARRRIPAAPVGLILRHRFESVKVAEQVRAPVLIVRAERDDVVPHPHTDALATRLPKLIDDVVIPGSDHANIPFIVTTQLLVRRFLRQAFALAEPAETHAAPGAGNDLRDASSCSSSAMPSHSNSDNARS</sequence>
<dbReference type="InterPro" id="IPR022742">
    <property type="entry name" value="Hydrolase_4"/>
</dbReference>
<dbReference type="GO" id="GO:0016787">
    <property type="term" value="F:hydrolase activity"/>
    <property type="evidence" value="ECO:0007669"/>
    <property type="project" value="UniProtKB-KW"/>
</dbReference>
<comment type="caution">
    <text evidence="3">The sequence shown here is derived from an EMBL/GenBank/DDBJ whole genome shotgun (WGS) entry which is preliminary data.</text>
</comment>
<gene>
    <name evidence="3" type="ORF">G3574_18355</name>
</gene>
<name>A0A6B3SQ69_9BURK</name>
<evidence type="ECO:0000259" key="2">
    <source>
        <dbReference type="Pfam" id="PF12146"/>
    </source>
</evidence>
<dbReference type="InterPro" id="IPR029058">
    <property type="entry name" value="AB_hydrolase_fold"/>
</dbReference>
<feature type="domain" description="Serine aminopeptidase S33" evidence="2">
    <location>
        <begin position="53"/>
        <end position="156"/>
    </location>
</feature>
<dbReference type="AlphaFoldDB" id="A0A6B3SQ69"/>
<dbReference type="Gene3D" id="3.40.50.1820">
    <property type="entry name" value="alpha/beta hydrolase"/>
    <property type="match status" value="1"/>
</dbReference>
<evidence type="ECO:0000313" key="4">
    <source>
        <dbReference type="Proteomes" id="UP000482155"/>
    </source>
</evidence>
<evidence type="ECO:0000313" key="3">
    <source>
        <dbReference type="EMBL" id="NEX63050.1"/>
    </source>
</evidence>
<reference evidence="3 4" key="1">
    <citation type="submission" date="2020-02" db="EMBL/GenBank/DDBJ databases">
        <authorList>
            <person name="Kim M.K."/>
        </authorList>
    </citation>
    <scope>NUCLEOTIDE SEQUENCE [LARGE SCALE GENOMIC DNA]</scope>
    <source>
        <strain evidence="3 4">17J57-3</strain>
    </source>
</reference>
<dbReference type="PANTHER" id="PTHR12277">
    <property type="entry name" value="ALPHA/BETA HYDROLASE DOMAIN-CONTAINING PROTEIN"/>
    <property type="match status" value="1"/>
</dbReference>
<dbReference type="PANTHER" id="PTHR12277:SF79">
    <property type="entry name" value="XAA-PRO DIPEPTIDYL-PEPTIDASE-RELATED"/>
    <property type="match status" value="1"/>
</dbReference>
<keyword evidence="3" id="KW-0378">Hydrolase</keyword>
<feature type="region of interest" description="Disordered" evidence="1">
    <location>
        <begin position="257"/>
        <end position="291"/>
    </location>
</feature>
<dbReference type="Proteomes" id="UP000482155">
    <property type="component" value="Unassembled WGS sequence"/>
</dbReference>
<accession>A0A6B3SQ69</accession>
<protein>
    <submittedName>
        <fullName evidence="3">Alpha/beta fold hydrolase</fullName>
    </submittedName>
</protein>
<organism evidence="3 4">
    <name type="scientific">Noviherbaspirillum galbum</name>
    <dbReference type="NCBI Taxonomy" id="2709383"/>
    <lineage>
        <taxon>Bacteria</taxon>
        <taxon>Pseudomonadati</taxon>
        <taxon>Pseudomonadota</taxon>
        <taxon>Betaproteobacteria</taxon>
        <taxon>Burkholderiales</taxon>
        <taxon>Oxalobacteraceae</taxon>
        <taxon>Noviherbaspirillum</taxon>
    </lineage>
</organism>
<dbReference type="EMBL" id="JAAIVB010000065">
    <property type="protein sequence ID" value="NEX63050.1"/>
    <property type="molecule type" value="Genomic_DNA"/>
</dbReference>
<dbReference type="Pfam" id="PF12146">
    <property type="entry name" value="Hydrolase_4"/>
    <property type="match status" value="1"/>
</dbReference>
<keyword evidence="4" id="KW-1185">Reference proteome</keyword>
<proteinExistence type="predicted"/>
<evidence type="ECO:0000256" key="1">
    <source>
        <dbReference type="SAM" id="MobiDB-lite"/>
    </source>
</evidence>